<sequence>MKAAKGLFRCTKKKKAAKGRVQTCLDIRTLPQLSLSLSPSLSNHLFHYLAGISRRSRLRTRSFGGGLLRKSRSDIRSVIACERNALLRA</sequence>
<gene>
    <name evidence="1" type="ORF">LOK49_LG12G01820</name>
</gene>
<comment type="caution">
    <text evidence="1">The sequence shown here is derived from an EMBL/GenBank/DDBJ whole genome shotgun (WGS) entry which is preliminary data.</text>
</comment>
<dbReference type="EMBL" id="CM045770">
    <property type="protein sequence ID" value="KAI7990758.1"/>
    <property type="molecule type" value="Genomic_DNA"/>
</dbReference>
<evidence type="ECO:0000313" key="2">
    <source>
        <dbReference type="Proteomes" id="UP001060215"/>
    </source>
</evidence>
<proteinExistence type="predicted"/>
<evidence type="ECO:0000313" key="1">
    <source>
        <dbReference type="EMBL" id="KAI7990758.1"/>
    </source>
</evidence>
<reference evidence="1 2" key="1">
    <citation type="journal article" date="2022" name="Plant J.">
        <title>Chromosome-level genome of Camellia lanceoleosa provides a valuable resource for understanding genome evolution and self-incompatibility.</title>
        <authorList>
            <person name="Gong W."/>
            <person name="Xiao S."/>
            <person name="Wang L."/>
            <person name="Liao Z."/>
            <person name="Chang Y."/>
            <person name="Mo W."/>
            <person name="Hu G."/>
            <person name="Li W."/>
            <person name="Zhao G."/>
            <person name="Zhu H."/>
            <person name="Hu X."/>
            <person name="Ji K."/>
            <person name="Xiang X."/>
            <person name="Song Q."/>
            <person name="Yuan D."/>
            <person name="Jin S."/>
            <person name="Zhang L."/>
        </authorList>
    </citation>
    <scope>NUCLEOTIDE SEQUENCE [LARGE SCALE GENOMIC DNA]</scope>
    <source>
        <strain evidence="1">SQ_2022a</strain>
    </source>
</reference>
<name>A0ACC0FR48_9ERIC</name>
<dbReference type="Proteomes" id="UP001060215">
    <property type="component" value="Chromosome 13"/>
</dbReference>
<protein>
    <submittedName>
        <fullName evidence="1">Uncharacterized protein</fullName>
    </submittedName>
</protein>
<organism evidence="1 2">
    <name type="scientific">Camellia lanceoleosa</name>
    <dbReference type="NCBI Taxonomy" id="1840588"/>
    <lineage>
        <taxon>Eukaryota</taxon>
        <taxon>Viridiplantae</taxon>
        <taxon>Streptophyta</taxon>
        <taxon>Embryophyta</taxon>
        <taxon>Tracheophyta</taxon>
        <taxon>Spermatophyta</taxon>
        <taxon>Magnoliopsida</taxon>
        <taxon>eudicotyledons</taxon>
        <taxon>Gunneridae</taxon>
        <taxon>Pentapetalae</taxon>
        <taxon>asterids</taxon>
        <taxon>Ericales</taxon>
        <taxon>Theaceae</taxon>
        <taxon>Camellia</taxon>
    </lineage>
</organism>
<keyword evidence="2" id="KW-1185">Reference proteome</keyword>
<accession>A0ACC0FR48</accession>